<evidence type="ECO:0000313" key="5">
    <source>
        <dbReference type="Proteomes" id="UP000436088"/>
    </source>
</evidence>
<organism evidence="4 5">
    <name type="scientific">Hibiscus syriacus</name>
    <name type="common">Rose of Sharon</name>
    <dbReference type="NCBI Taxonomy" id="106335"/>
    <lineage>
        <taxon>Eukaryota</taxon>
        <taxon>Viridiplantae</taxon>
        <taxon>Streptophyta</taxon>
        <taxon>Embryophyta</taxon>
        <taxon>Tracheophyta</taxon>
        <taxon>Spermatophyta</taxon>
        <taxon>Magnoliopsida</taxon>
        <taxon>eudicotyledons</taxon>
        <taxon>Gunneridae</taxon>
        <taxon>Pentapetalae</taxon>
        <taxon>rosids</taxon>
        <taxon>malvids</taxon>
        <taxon>Malvales</taxon>
        <taxon>Malvaceae</taxon>
        <taxon>Malvoideae</taxon>
        <taxon>Hibiscus</taxon>
    </lineage>
</organism>
<dbReference type="Pfam" id="PF02536">
    <property type="entry name" value="mTERF"/>
    <property type="match status" value="1"/>
</dbReference>
<keyword evidence="3" id="KW-0809">Transit peptide</keyword>
<gene>
    <name evidence="4" type="ORF">F3Y22_tig00112349pilonHSYRG00129</name>
</gene>
<dbReference type="Proteomes" id="UP000436088">
    <property type="component" value="Unassembled WGS sequence"/>
</dbReference>
<evidence type="ECO:0000256" key="1">
    <source>
        <dbReference type="ARBA" id="ARBA00007692"/>
    </source>
</evidence>
<protein>
    <submittedName>
        <fullName evidence="4">Mitochondrial transcription termination factor family protein, putative isoform 2</fullName>
    </submittedName>
</protein>
<dbReference type="EMBL" id="VEPZ02001559">
    <property type="protein sequence ID" value="KAE8668039.1"/>
    <property type="molecule type" value="Genomic_DNA"/>
</dbReference>
<accession>A0A6A2Y5N1</accession>
<evidence type="ECO:0000256" key="2">
    <source>
        <dbReference type="ARBA" id="ARBA00022472"/>
    </source>
</evidence>
<evidence type="ECO:0000256" key="3">
    <source>
        <dbReference type="ARBA" id="ARBA00022946"/>
    </source>
</evidence>
<proteinExistence type="inferred from homology"/>
<evidence type="ECO:0000313" key="4">
    <source>
        <dbReference type="EMBL" id="KAE8668039.1"/>
    </source>
</evidence>
<dbReference type="GO" id="GO:0003676">
    <property type="term" value="F:nucleic acid binding"/>
    <property type="evidence" value="ECO:0007669"/>
    <property type="project" value="InterPro"/>
</dbReference>
<dbReference type="AlphaFoldDB" id="A0A6A2Y5N1"/>
<dbReference type="PANTHER" id="PTHR13068:SF204">
    <property type="entry name" value="TRANSCRIPTION TERMINATION FACTOR FAMILY PROTEIN, PUTATIVE ISOFORM 1-RELATED"/>
    <property type="match status" value="1"/>
</dbReference>
<comment type="caution">
    <text evidence="4">The sequence shown here is derived from an EMBL/GenBank/DDBJ whole genome shotgun (WGS) entry which is preliminary data.</text>
</comment>
<reference evidence="4" key="1">
    <citation type="submission" date="2019-09" db="EMBL/GenBank/DDBJ databases">
        <title>Draft genome information of white flower Hibiscus syriacus.</title>
        <authorList>
            <person name="Kim Y.-M."/>
        </authorList>
    </citation>
    <scope>NUCLEOTIDE SEQUENCE [LARGE SCALE GENOMIC DNA]</scope>
    <source>
        <strain evidence="4">YM2019G1</strain>
    </source>
</reference>
<name>A0A6A2Y5N1_HIBSY</name>
<comment type="similarity">
    <text evidence="1">Belongs to the mTERF family.</text>
</comment>
<keyword evidence="2" id="KW-0805">Transcription regulation</keyword>
<dbReference type="InterPro" id="IPR003690">
    <property type="entry name" value="MTERF"/>
</dbReference>
<keyword evidence="2" id="KW-0804">Transcription</keyword>
<dbReference type="PANTHER" id="PTHR13068">
    <property type="entry name" value="CGI-12 PROTEIN-RELATED"/>
    <property type="match status" value="1"/>
</dbReference>
<dbReference type="Gene3D" id="1.25.70.10">
    <property type="entry name" value="Transcription termination factor 3, mitochondrial"/>
    <property type="match status" value="1"/>
</dbReference>
<keyword evidence="2" id="KW-0806">Transcription termination</keyword>
<dbReference type="GO" id="GO:0006353">
    <property type="term" value="P:DNA-templated transcription termination"/>
    <property type="evidence" value="ECO:0007669"/>
    <property type="project" value="UniProtKB-KW"/>
</dbReference>
<keyword evidence="5" id="KW-1185">Reference proteome</keyword>
<dbReference type="SMART" id="SM00733">
    <property type="entry name" value="Mterf"/>
    <property type="match status" value="4"/>
</dbReference>
<sequence>MKRCPRLMGYNPCDILSPNINTLLDNGVAKCNIASAICSMPITFVTSPNKFKVKVEEAKEMGFDPSKRMFMVALYAMSMISKPTFKSKVEAFKNFGWTEEDVSGALHRCPKFMLVSEDKSMVMMDFLVNKMGFPSSVIVKRPQVLRGA</sequence>
<dbReference type="InterPro" id="IPR038538">
    <property type="entry name" value="MTERF_sf"/>
</dbReference>